<evidence type="ECO:0008006" key="6">
    <source>
        <dbReference type="Google" id="ProtNLM"/>
    </source>
</evidence>
<dbReference type="AlphaFoldDB" id="A0AAJ0GJF1"/>
<name>A0AAJ0GJF1_9PEZI</name>
<organism evidence="4 5">
    <name type="scientific">Extremus antarcticus</name>
    <dbReference type="NCBI Taxonomy" id="702011"/>
    <lineage>
        <taxon>Eukaryota</taxon>
        <taxon>Fungi</taxon>
        <taxon>Dikarya</taxon>
        <taxon>Ascomycota</taxon>
        <taxon>Pezizomycotina</taxon>
        <taxon>Dothideomycetes</taxon>
        <taxon>Dothideomycetidae</taxon>
        <taxon>Mycosphaerellales</taxon>
        <taxon>Extremaceae</taxon>
        <taxon>Extremus</taxon>
    </lineage>
</organism>
<gene>
    <name evidence="4" type="ORF">LTR09_000322</name>
</gene>
<evidence type="ECO:0000256" key="2">
    <source>
        <dbReference type="ARBA" id="ARBA00022827"/>
    </source>
</evidence>
<keyword evidence="5" id="KW-1185">Reference proteome</keyword>
<dbReference type="GO" id="GO:0016491">
    <property type="term" value="F:oxidoreductase activity"/>
    <property type="evidence" value="ECO:0007669"/>
    <property type="project" value="UniProtKB-KW"/>
</dbReference>
<dbReference type="EMBL" id="JAWDJX010000001">
    <property type="protein sequence ID" value="KAK3058757.1"/>
    <property type="molecule type" value="Genomic_DNA"/>
</dbReference>
<keyword evidence="2" id="KW-0274">FAD</keyword>
<keyword evidence="1" id="KW-0285">Flavoprotein</keyword>
<keyword evidence="3" id="KW-0560">Oxidoreductase</keyword>
<evidence type="ECO:0000313" key="5">
    <source>
        <dbReference type="Proteomes" id="UP001271007"/>
    </source>
</evidence>
<dbReference type="InterPro" id="IPR050346">
    <property type="entry name" value="FMO-like"/>
</dbReference>
<sequence>MGERPPPDPVDYDLVIIGCGIYGSQVARTYLSIRPGRRVAIFESSKTIGSVWSRERVYEDFWTQVPLSILEFSDHPMQDVPQEDEYYGFFKAKHVTMYLEEYCRNKVFNGQPLDSRILLEAPVQRIYKDGGFWFIKAAKSGLPTLRCPKVPDLPNLSQFQGTIIHHKDFALLETCEILEQPKGIVVIGGAKSAADVVYSRAKAGHRVTWLIRKSASGPAYFISAKGMVGSQNSKATLYTKLTSLFFGSIFAAQMGFNRISRWINTSEIGVAVLRKTWQDFNARALAEADYDRADGKENGFFNLKPDTEFFWQNDSTGIDQRPDFLDLIARDTTVV</sequence>
<evidence type="ECO:0000256" key="1">
    <source>
        <dbReference type="ARBA" id="ARBA00022630"/>
    </source>
</evidence>
<dbReference type="Gene3D" id="3.50.50.60">
    <property type="entry name" value="FAD/NAD(P)-binding domain"/>
    <property type="match status" value="2"/>
</dbReference>
<dbReference type="InterPro" id="IPR036188">
    <property type="entry name" value="FAD/NAD-bd_sf"/>
</dbReference>
<accession>A0AAJ0GJF1</accession>
<comment type="caution">
    <text evidence="4">The sequence shown here is derived from an EMBL/GenBank/DDBJ whole genome shotgun (WGS) entry which is preliminary data.</text>
</comment>
<evidence type="ECO:0000256" key="3">
    <source>
        <dbReference type="ARBA" id="ARBA00023002"/>
    </source>
</evidence>
<dbReference type="SUPFAM" id="SSF51905">
    <property type="entry name" value="FAD/NAD(P)-binding domain"/>
    <property type="match status" value="1"/>
</dbReference>
<dbReference type="PANTHER" id="PTHR23023">
    <property type="entry name" value="DIMETHYLANILINE MONOOXYGENASE"/>
    <property type="match status" value="1"/>
</dbReference>
<protein>
    <recommendedName>
        <fullName evidence="6">Flavin-containing monooxygenase</fullName>
    </recommendedName>
</protein>
<proteinExistence type="predicted"/>
<dbReference type="Proteomes" id="UP001271007">
    <property type="component" value="Unassembled WGS sequence"/>
</dbReference>
<evidence type="ECO:0000313" key="4">
    <source>
        <dbReference type="EMBL" id="KAK3058757.1"/>
    </source>
</evidence>
<reference evidence="4" key="1">
    <citation type="submission" date="2023-04" db="EMBL/GenBank/DDBJ databases">
        <title>Black Yeasts Isolated from many extreme environments.</title>
        <authorList>
            <person name="Coleine C."/>
            <person name="Stajich J.E."/>
            <person name="Selbmann L."/>
        </authorList>
    </citation>
    <scope>NUCLEOTIDE SEQUENCE</scope>
    <source>
        <strain evidence="4">CCFEE 5312</strain>
    </source>
</reference>